<feature type="transmembrane region" description="Helical" evidence="6">
    <location>
        <begin position="6"/>
        <end position="27"/>
    </location>
</feature>
<evidence type="ECO:0000313" key="8">
    <source>
        <dbReference type="EMBL" id="MBK1617904.1"/>
    </source>
</evidence>
<keyword evidence="4 6" id="KW-0472">Membrane</keyword>
<dbReference type="GO" id="GO:0016020">
    <property type="term" value="C:membrane"/>
    <property type="evidence" value="ECO:0007669"/>
    <property type="project" value="UniProtKB-SubCell"/>
</dbReference>
<dbReference type="RefSeq" id="WP_200240223.1">
    <property type="nucleotide sequence ID" value="NZ_NRRY01000005.1"/>
</dbReference>
<protein>
    <submittedName>
        <fullName evidence="8">Sterol desaturase</fullName>
    </submittedName>
</protein>
<feature type="transmembrane region" description="Helical" evidence="6">
    <location>
        <begin position="83"/>
        <end position="105"/>
    </location>
</feature>
<dbReference type="GO" id="GO:0016491">
    <property type="term" value="F:oxidoreductase activity"/>
    <property type="evidence" value="ECO:0007669"/>
    <property type="project" value="InterPro"/>
</dbReference>
<organism evidence="8 9">
    <name type="scientific">Lamprobacter modestohalophilus</name>
    <dbReference type="NCBI Taxonomy" id="1064514"/>
    <lineage>
        <taxon>Bacteria</taxon>
        <taxon>Pseudomonadati</taxon>
        <taxon>Pseudomonadota</taxon>
        <taxon>Gammaproteobacteria</taxon>
        <taxon>Chromatiales</taxon>
        <taxon>Chromatiaceae</taxon>
        <taxon>Lamprobacter</taxon>
    </lineage>
</organism>
<feature type="domain" description="Fatty acid hydroxylase" evidence="7">
    <location>
        <begin position="92"/>
        <end position="228"/>
    </location>
</feature>
<gene>
    <name evidence="8" type="ORF">CKO42_05415</name>
</gene>
<evidence type="ECO:0000256" key="3">
    <source>
        <dbReference type="ARBA" id="ARBA00022989"/>
    </source>
</evidence>
<dbReference type="GO" id="GO:0008610">
    <property type="term" value="P:lipid biosynthetic process"/>
    <property type="evidence" value="ECO:0007669"/>
    <property type="project" value="InterPro"/>
</dbReference>
<feature type="region of interest" description="Disordered" evidence="5">
    <location>
        <begin position="265"/>
        <end position="285"/>
    </location>
</feature>
<dbReference type="Proteomes" id="UP001138768">
    <property type="component" value="Unassembled WGS sequence"/>
</dbReference>
<evidence type="ECO:0000259" key="7">
    <source>
        <dbReference type="Pfam" id="PF04116"/>
    </source>
</evidence>
<evidence type="ECO:0000256" key="6">
    <source>
        <dbReference type="SAM" id="Phobius"/>
    </source>
</evidence>
<feature type="transmembrane region" description="Helical" evidence="6">
    <location>
        <begin position="150"/>
        <end position="175"/>
    </location>
</feature>
<accession>A0A9X0W6H9</accession>
<dbReference type="InterPro" id="IPR006694">
    <property type="entry name" value="Fatty_acid_hydroxylase"/>
</dbReference>
<evidence type="ECO:0000256" key="4">
    <source>
        <dbReference type="ARBA" id="ARBA00023136"/>
    </source>
</evidence>
<name>A0A9X0W6H9_9GAMM</name>
<comment type="subcellular location">
    <subcellularLocation>
        <location evidence="1">Membrane</location>
    </subcellularLocation>
</comment>
<comment type="caution">
    <text evidence="8">The sequence shown here is derived from an EMBL/GenBank/DDBJ whole genome shotgun (WGS) entry which is preliminary data.</text>
</comment>
<dbReference type="InterPro" id="IPR050307">
    <property type="entry name" value="Sterol_Desaturase_Related"/>
</dbReference>
<evidence type="ECO:0000256" key="2">
    <source>
        <dbReference type="ARBA" id="ARBA00022692"/>
    </source>
</evidence>
<keyword evidence="2 6" id="KW-0812">Transmembrane</keyword>
<proteinExistence type="predicted"/>
<keyword evidence="3 6" id="KW-1133">Transmembrane helix</keyword>
<keyword evidence="9" id="KW-1185">Reference proteome</keyword>
<evidence type="ECO:0000313" key="9">
    <source>
        <dbReference type="Proteomes" id="UP001138768"/>
    </source>
</evidence>
<reference evidence="8 9" key="1">
    <citation type="journal article" date="2020" name="Microorganisms">
        <title>Osmotic Adaptation and Compatible Solute Biosynthesis of Phototrophic Bacteria as Revealed from Genome Analyses.</title>
        <authorList>
            <person name="Imhoff J.F."/>
            <person name="Rahn T."/>
            <person name="Kunzel S."/>
            <person name="Keller A."/>
            <person name="Neulinger S.C."/>
        </authorList>
    </citation>
    <scope>NUCLEOTIDE SEQUENCE [LARGE SCALE GENOMIC DNA]</scope>
    <source>
        <strain evidence="8 9">DSM 25653</strain>
    </source>
</reference>
<feature type="transmembrane region" description="Helical" evidence="6">
    <location>
        <begin position="39"/>
        <end position="63"/>
    </location>
</feature>
<dbReference type="PANTHER" id="PTHR11863">
    <property type="entry name" value="STEROL DESATURASE"/>
    <property type="match status" value="1"/>
</dbReference>
<evidence type="ECO:0000256" key="5">
    <source>
        <dbReference type="SAM" id="MobiDB-lite"/>
    </source>
</evidence>
<sequence>MTPDLIIGLIVLTALLVLEGTMPFYLGREQRLRHGLRNGTLAALNGALGVLLAPLLLGAIVFAEQHGIGLLHWLPLDGWPLHGLLSAVLTLALAVLLFDLWMYAWHRANHEIPFLWRFHQVHHTDPAMDATTALRFHPGELLISSLLNPLVILALGMGLTQLILYKSVMLAIILFHHSNVRVPSHWDVRLRWLIVPPSMHRVHHSRIPRETNSNYGTVFSFWDRLFGSFRLRPDLQQIVFGTGHHDEPAWQTLPRLLRLPLAPTRTPTQYSEQDATLGAATHVSR</sequence>
<dbReference type="Pfam" id="PF04116">
    <property type="entry name" value="FA_hydroxylase"/>
    <property type="match status" value="1"/>
</dbReference>
<dbReference type="GO" id="GO:0005506">
    <property type="term" value="F:iron ion binding"/>
    <property type="evidence" value="ECO:0007669"/>
    <property type="project" value="InterPro"/>
</dbReference>
<dbReference type="AlphaFoldDB" id="A0A9X0W6H9"/>
<dbReference type="EMBL" id="NRRY01000005">
    <property type="protein sequence ID" value="MBK1617904.1"/>
    <property type="molecule type" value="Genomic_DNA"/>
</dbReference>
<evidence type="ECO:0000256" key="1">
    <source>
        <dbReference type="ARBA" id="ARBA00004370"/>
    </source>
</evidence>